<reference evidence="2" key="2">
    <citation type="submission" date="2021-09" db="EMBL/GenBank/DDBJ databases">
        <authorList>
            <person name="Jia N."/>
            <person name="Wang J."/>
            <person name="Shi W."/>
            <person name="Du L."/>
            <person name="Sun Y."/>
            <person name="Zhan W."/>
            <person name="Jiang J."/>
            <person name="Wang Q."/>
            <person name="Zhang B."/>
            <person name="Ji P."/>
            <person name="Sakyi L.B."/>
            <person name="Cui X."/>
            <person name="Yuan T."/>
            <person name="Jiang B."/>
            <person name="Yang W."/>
            <person name="Lam T.T.-Y."/>
            <person name="Chang Q."/>
            <person name="Ding S."/>
            <person name="Wang X."/>
            <person name="Zhu J."/>
            <person name="Ruan X."/>
            <person name="Zhao L."/>
            <person name="Wei J."/>
            <person name="Que T."/>
            <person name="Du C."/>
            <person name="Cheng J."/>
            <person name="Dai P."/>
            <person name="Han X."/>
            <person name="Huang E."/>
            <person name="Gao Y."/>
            <person name="Liu J."/>
            <person name="Shao H."/>
            <person name="Ye R."/>
            <person name="Li L."/>
            <person name="Wei W."/>
            <person name="Wang X."/>
            <person name="Wang C."/>
            <person name="Huo Q."/>
            <person name="Li W."/>
            <person name="Guo W."/>
            <person name="Chen H."/>
            <person name="Chen S."/>
            <person name="Zhou L."/>
            <person name="Zhou L."/>
            <person name="Ni X."/>
            <person name="Tian J."/>
            <person name="Zhou Y."/>
            <person name="Sheng Y."/>
            <person name="Liu T."/>
            <person name="Pan Y."/>
            <person name="Xia L."/>
            <person name="Li J."/>
            <person name="Zhao F."/>
            <person name="Cao W."/>
        </authorList>
    </citation>
    <scope>NUCLEOTIDE SEQUENCE</scope>
    <source>
        <strain evidence="2">Rmic-2018</strain>
        <tissue evidence="2">Larvae</tissue>
    </source>
</reference>
<dbReference type="AlphaFoldDB" id="A0A9J6E0G0"/>
<evidence type="ECO:0000313" key="3">
    <source>
        <dbReference type="Proteomes" id="UP000821866"/>
    </source>
</evidence>
<organism evidence="2 3">
    <name type="scientific">Rhipicephalus microplus</name>
    <name type="common">Cattle tick</name>
    <name type="synonym">Boophilus microplus</name>
    <dbReference type="NCBI Taxonomy" id="6941"/>
    <lineage>
        <taxon>Eukaryota</taxon>
        <taxon>Metazoa</taxon>
        <taxon>Ecdysozoa</taxon>
        <taxon>Arthropoda</taxon>
        <taxon>Chelicerata</taxon>
        <taxon>Arachnida</taxon>
        <taxon>Acari</taxon>
        <taxon>Parasitiformes</taxon>
        <taxon>Ixodida</taxon>
        <taxon>Ixodoidea</taxon>
        <taxon>Ixodidae</taxon>
        <taxon>Rhipicephalinae</taxon>
        <taxon>Rhipicephalus</taxon>
        <taxon>Boophilus</taxon>
    </lineage>
</organism>
<name>A0A9J6E0G0_RHIMP</name>
<sequence length="98" mass="10739">MSQATSPIHHSVTHQSTGWRPACPFLSHSSSTQFPRGHPDHTLTTESSPRRTTTSTMTEPSADLDIPSTPDQRTTDPYRAGSTYSRSTPPLHPGRNGR</sequence>
<accession>A0A9J6E0G0</accession>
<evidence type="ECO:0000256" key="1">
    <source>
        <dbReference type="SAM" id="MobiDB-lite"/>
    </source>
</evidence>
<dbReference type="EMBL" id="JABSTU010000006">
    <property type="protein sequence ID" value="KAH8027790.1"/>
    <property type="molecule type" value="Genomic_DNA"/>
</dbReference>
<reference evidence="2" key="1">
    <citation type="journal article" date="2020" name="Cell">
        <title>Large-Scale Comparative Analyses of Tick Genomes Elucidate Their Genetic Diversity and Vector Capacities.</title>
        <authorList>
            <consortium name="Tick Genome and Microbiome Consortium (TIGMIC)"/>
            <person name="Jia N."/>
            <person name="Wang J."/>
            <person name="Shi W."/>
            <person name="Du L."/>
            <person name="Sun Y."/>
            <person name="Zhan W."/>
            <person name="Jiang J.F."/>
            <person name="Wang Q."/>
            <person name="Zhang B."/>
            <person name="Ji P."/>
            <person name="Bell-Sakyi L."/>
            <person name="Cui X.M."/>
            <person name="Yuan T.T."/>
            <person name="Jiang B.G."/>
            <person name="Yang W.F."/>
            <person name="Lam T.T."/>
            <person name="Chang Q.C."/>
            <person name="Ding S.J."/>
            <person name="Wang X.J."/>
            <person name="Zhu J.G."/>
            <person name="Ruan X.D."/>
            <person name="Zhao L."/>
            <person name="Wei J.T."/>
            <person name="Ye R.Z."/>
            <person name="Que T.C."/>
            <person name="Du C.H."/>
            <person name="Zhou Y.H."/>
            <person name="Cheng J.X."/>
            <person name="Dai P.F."/>
            <person name="Guo W.B."/>
            <person name="Han X.H."/>
            <person name="Huang E.J."/>
            <person name="Li L.F."/>
            <person name="Wei W."/>
            <person name="Gao Y.C."/>
            <person name="Liu J.Z."/>
            <person name="Shao H.Z."/>
            <person name="Wang X."/>
            <person name="Wang C.C."/>
            <person name="Yang T.C."/>
            <person name="Huo Q.B."/>
            <person name="Li W."/>
            <person name="Chen H.Y."/>
            <person name="Chen S.E."/>
            <person name="Zhou L.G."/>
            <person name="Ni X.B."/>
            <person name="Tian J.H."/>
            <person name="Sheng Y."/>
            <person name="Liu T."/>
            <person name="Pan Y.S."/>
            <person name="Xia L.Y."/>
            <person name="Li J."/>
            <person name="Zhao F."/>
            <person name="Cao W.C."/>
        </authorList>
    </citation>
    <scope>NUCLEOTIDE SEQUENCE</scope>
    <source>
        <strain evidence="2">Rmic-2018</strain>
    </source>
</reference>
<proteinExistence type="predicted"/>
<feature type="region of interest" description="Disordered" evidence="1">
    <location>
        <begin position="1"/>
        <end position="98"/>
    </location>
</feature>
<feature type="compositionally biased region" description="Low complexity" evidence="1">
    <location>
        <begin position="44"/>
        <end position="61"/>
    </location>
</feature>
<feature type="compositionally biased region" description="Polar residues" evidence="1">
    <location>
        <begin position="1"/>
        <end position="18"/>
    </location>
</feature>
<comment type="caution">
    <text evidence="2">The sequence shown here is derived from an EMBL/GenBank/DDBJ whole genome shotgun (WGS) entry which is preliminary data.</text>
</comment>
<evidence type="ECO:0000313" key="2">
    <source>
        <dbReference type="EMBL" id="KAH8027790.1"/>
    </source>
</evidence>
<dbReference type="Proteomes" id="UP000821866">
    <property type="component" value="Chromosome 4"/>
</dbReference>
<gene>
    <name evidence="2" type="ORF">HPB51_010304</name>
</gene>
<protein>
    <submittedName>
        <fullName evidence="2">Uncharacterized protein</fullName>
    </submittedName>
</protein>
<keyword evidence="3" id="KW-1185">Reference proteome</keyword>